<keyword evidence="1" id="KW-1185">Reference proteome</keyword>
<protein>
    <submittedName>
        <fullName evidence="2">Uncharacterized protein</fullName>
    </submittedName>
</protein>
<sequence length="166" mass="18759">MTKTAQREVLAQSLGSLTHKTRLISRPGFVYLMPGHPTYPHILLQLSMIDRDVFAIQLAKDVEHFSPFSIYLISWASNLPIIIIHQKRPFSSHLKHELNIGASDLNIDALKCISGQETLRPEGSLLKKDWLHNSTAARKRSNFAESTGKRSNVSQFYFLNNVSSKS</sequence>
<dbReference type="AlphaFoldDB" id="A0A915KJ95"/>
<evidence type="ECO:0000313" key="1">
    <source>
        <dbReference type="Proteomes" id="UP000887565"/>
    </source>
</evidence>
<reference evidence="2" key="1">
    <citation type="submission" date="2022-11" db="UniProtKB">
        <authorList>
            <consortium name="WormBaseParasite"/>
        </authorList>
    </citation>
    <scope>IDENTIFICATION</scope>
</reference>
<name>A0A915KJ95_ROMCU</name>
<dbReference type="Proteomes" id="UP000887565">
    <property type="component" value="Unplaced"/>
</dbReference>
<proteinExistence type="predicted"/>
<organism evidence="1 2">
    <name type="scientific">Romanomermis culicivorax</name>
    <name type="common">Nematode worm</name>
    <dbReference type="NCBI Taxonomy" id="13658"/>
    <lineage>
        <taxon>Eukaryota</taxon>
        <taxon>Metazoa</taxon>
        <taxon>Ecdysozoa</taxon>
        <taxon>Nematoda</taxon>
        <taxon>Enoplea</taxon>
        <taxon>Dorylaimia</taxon>
        <taxon>Mermithida</taxon>
        <taxon>Mermithoidea</taxon>
        <taxon>Mermithidae</taxon>
        <taxon>Romanomermis</taxon>
    </lineage>
</organism>
<evidence type="ECO:0000313" key="2">
    <source>
        <dbReference type="WBParaSite" id="nRc.2.0.1.t38895-RA"/>
    </source>
</evidence>
<dbReference type="WBParaSite" id="nRc.2.0.1.t38895-RA">
    <property type="protein sequence ID" value="nRc.2.0.1.t38895-RA"/>
    <property type="gene ID" value="nRc.2.0.1.g38895"/>
</dbReference>
<accession>A0A915KJ95</accession>